<dbReference type="InParanoid" id="B3SBY5"/>
<dbReference type="GO" id="GO:0042254">
    <property type="term" value="P:ribosome biogenesis"/>
    <property type="evidence" value="ECO:0000318"/>
    <property type="project" value="GO_Central"/>
</dbReference>
<dbReference type="GeneID" id="6758950"/>
<dbReference type="HOGENOM" id="CLU_025272_1_1_1"/>
<evidence type="ECO:0000313" key="10">
    <source>
        <dbReference type="Proteomes" id="UP000009022"/>
    </source>
</evidence>
<dbReference type="EMBL" id="DS985267">
    <property type="protein sequence ID" value="EDV19756.1"/>
    <property type="molecule type" value="Genomic_DNA"/>
</dbReference>
<reference evidence="9 10" key="1">
    <citation type="journal article" date="2008" name="Nature">
        <title>The Trichoplax genome and the nature of placozoans.</title>
        <authorList>
            <person name="Srivastava M."/>
            <person name="Begovic E."/>
            <person name="Chapman J."/>
            <person name="Putnam N.H."/>
            <person name="Hellsten U."/>
            <person name="Kawashima T."/>
            <person name="Kuo A."/>
            <person name="Mitros T."/>
            <person name="Salamov A."/>
            <person name="Carpenter M.L."/>
            <person name="Signorovitch A.Y."/>
            <person name="Moreno M.A."/>
            <person name="Kamm K."/>
            <person name="Grimwood J."/>
            <person name="Schmutz J."/>
            <person name="Shapiro H."/>
            <person name="Grigoriev I.V."/>
            <person name="Buss L.W."/>
            <person name="Schierwater B."/>
            <person name="Dellaporta S.L."/>
            <person name="Rokhsar D.S."/>
        </authorList>
    </citation>
    <scope>NUCLEOTIDE SEQUENCE [LARGE SCALE GENOMIC DNA]</scope>
    <source>
        <strain evidence="9 10">Grell-BS-1999</strain>
    </source>
</reference>
<evidence type="ECO:0000256" key="6">
    <source>
        <dbReference type="PROSITE-ProRule" id="PRU00221"/>
    </source>
</evidence>
<dbReference type="STRING" id="10228.B3SBY5"/>
<dbReference type="InterPro" id="IPR036322">
    <property type="entry name" value="WD40_repeat_dom_sf"/>
</dbReference>
<dbReference type="InterPro" id="IPR022052">
    <property type="entry name" value="Histone-bd_RBBP4-like_N"/>
</dbReference>
<dbReference type="InterPro" id="IPR015943">
    <property type="entry name" value="WD40/YVTN_repeat-like_dom_sf"/>
</dbReference>
<feature type="region of interest" description="Disordered" evidence="7">
    <location>
        <begin position="1"/>
        <end position="22"/>
    </location>
</feature>
<dbReference type="InterPro" id="IPR019775">
    <property type="entry name" value="WD40_repeat_CS"/>
</dbReference>
<keyword evidence="4" id="KW-0539">Nucleus</keyword>
<dbReference type="InterPro" id="IPR020472">
    <property type="entry name" value="WD40_PAC1"/>
</dbReference>
<organism evidence="9 10">
    <name type="scientific">Trichoplax adhaerens</name>
    <name type="common">Trichoplax reptans</name>
    <dbReference type="NCBI Taxonomy" id="10228"/>
    <lineage>
        <taxon>Eukaryota</taxon>
        <taxon>Metazoa</taxon>
        <taxon>Placozoa</taxon>
        <taxon>Uniplacotomia</taxon>
        <taxon>Trichoplacea</taxon>
        <taxon>Trichoplacidae</taxon>
        <taxon>Trichoplax</taxon>
    </lineage>
</organism>
<protein>
    <recommendedName>
        <fullName evidence="5">Glutamate-rich WD repeat-containing protein 1</fullName>
    </recommendedName>
</protein>
<dbReference type="PROSITE" id="PS50082">
    <property type="entry name" value="WD_REPEATS_2"/>
    <property type="match status" value="3"/>
</dbReference>
<sequence length="419" mass="47154">MIDSENENDSQETKVYVPHNATNATTENDDLVMEESAYYMYHAAQTGYPCLSFSVVPDSLGENRTEFPMTAYLVAGTQADEMNKNSVIVVKMSNLHKTYKEGDCSDSDEEQKIDCGPSLDIKSIHHEGAVNRIRHALIPNRHIVSTWSDTGCVHIWDISKELMSIDKDDENACIGAGHSRQTPLFSFNKHSTEGFAMDWSKIVYGRQLLTGDQKKDIYLWNPINETWAVEPTPFQGHTKSVEDLQWSPNEDSVFASCSVDKTVKFWDIRIAKQKGCMISVEAHSDDVNVISWNNNDPFLLSGGDDGILNVWDLRRLQSKRPVATFKHHQAPITSVEWYPIDSTVFAAAGADDQLTVWDLALEKDVEANGEHEDIDVPPQLLFIHQGQKDIKELHWHSQLPGVIISTAQDGFNIFKTISV</sequence>
<dbReference type="RefSeq" id="XP_002117780.1">
    <property type="nucleotide sequence ID" value="XM_002117744.1"/>
</dbReference>
<dbReference type="OMA" id="RHWKPNA"/>
<proteinExistence type="predicted"/>
<dbReference type="KEGG" id="tad:TRIADDRAFT_63433"/>
<dbReference type="PROSITE" id="PS00678">
    <property type="entry name" value="WD_REPEATS_1"/>
    <property type="match status" value="1"/>
</dbReference>
<feature type="repeat" description="WD" evidence="6">
    <location>
        <begin position="325"/>
        <end position="367"/>
    </location>
</feature>
<evidence type="ECO:0000256" key="2">
    <source>
        <dbReference type="ARBA" id="ARBA00022574"/>
    </source>
</evidence>
<dbReference type="SUPFAM" id="SSF50978">
    <property type="entry name" value="WD40 repeat-like"/>
    <property type="match status" value="1"/>
</dbReference>
<dbReference type="PRINTS" id="PR00320">
    <property type="entry name" value="GPROTEINBRPT"/>
</dbReference>
<dbReference type="GO" id="GO:0005730">
    <property type="term" value="C:nucleolus"/>
    <property type="evidence" value="ECO:0000318"/>
    <property type="project" value="GO_Central"/>
</dbReference>
<keyword evidence="2 6" id="KW-0853">WD repeat</keyword>
<dbReference type="AlphaFoldDB" id="B3SBY5"/>
<dbReference type="PROSITE" id="PS50294">
    <property type="entry name" value="WD_REPEATS_REGION"/>
    <property type="match status" value="3"/>
</dbReference>
<evidence type="ECO:0000256" key="3">
    <source>
        <dbReference type="ARBA" id="ARBA00022737"/>
    </source>
</evidence>
<dbReference type="FunCoup" id="B3SBY5">
    <property type="interactions" value="1355"/>
</dbReference>
<keyword evidence="10" id="KW-1185">Reference proteome</keyword>
<dbReference type="Pfam" id="PF00400">
    <property type="entry name" value="WD40"/>
    <property type="match status" value="3"/>
</dbReference>
<dbReference type="OrthoDB" id="2161379at2759"/>
<dbReference type="Proteomes" id="UP000009022">
    <property type="component" value="Unassembled WGS sequence"/>
</dbReference>
<dbReference type="Gene3D" id="2.130.10.10">
    <property type="entry name" value="YVTN repeat-like/Quinoprotein amine dehydrogenase"/>
    <property type="match status" value="1"/>
</dbReference>
<evidence type="ECO:0000256" key="1">
    <source>
        <dbReference type="ARBA" id="ARBA00004123"/>
    </source>
</evidence>
<evidence type="ECO:0000313" key="9">
    <source>
        <dbReference type="EMBL" id="EDV19756.1"/>
    </source>
</evidence>
<dbReference type="eggNOG" id="KOG0302">
    <property type="taxonomic scope" value="Eukaryota"/>
</dbReference>
<feature type="repeat" description="WD" evidence="6">
    <location>
        <begin position="234"/>
        <end position="269"/>
    </location>
</feature>
<gene>
    <name evidence="9" type="ORF">TRIADDRAFT_63433</name>
</gene>
<evidence type="ECO:0000256" key="5">
    <source>
        <dbReference type="ARBA" id="ARBA00040876"/>
    </source>
</evidence>
<evidence type="ECO:0000256" key="4">
    <source>
        <dbReference type="ARBA" id="ARBA00023242"/>
    </source>
</evidence>
<comment type="subcellular location">
    <subcellularLocation>
        <location evidence="1">Nucleus</location>
    </subcellularLocation>
</comment>
<feature type="domain" description="Histone-binding protein RBBP4-like N-terminal" evidence="8">
    <location>
        <begin position="31"/>
        <end position="96"/>
    </location>
</feature>
<evidence type="ECO:0000256" key="7">
    <source>
        <dbReference type="SAM" id="MobiDB-lite"/>
    </source>
</evidence>
<dbReference type="InterPro" id="IPR051972">
    <property type="entry name" value="Glutamate-rich_WD_repeat"/>
</dbReference>
<evidence type="ECO:0000259" key="8">
    <source>
        <dbReference type="Pfam" id="PF12265"/>
    </source>
</evidence>
<keyword evidence="3" id="KW-0677">Repeat</keyword>
<feature type="repeat" description="WD" evidence="6">
    <location>
        <begin position="280"/>
        <end position="321"/>
    </location>
</feature>
<dbReference type="PhylomeDB" id="B3SBY5"/>
<feature type="compositionally biased region" description="Acidic residues" evidence="7">
    <location>
        <begin position="1"/>
        <end position="10"/>
    </location>
</feature>
<dbReference type="CTD" id="6758950"/>
<name>B3SBY5_TRIAD</name>
<dbReference type="InterPro" id="IPR001680">
    <property type="entry name" value="WD40_rpt"/>
</dbReference>
<dbReference type="Pfam" id="PF12265">
    <property type="entry name" value="CAF1C_H4-bd"/>
    <property type="match status" value="1"/>
</dbReference>
<accession>B3SBY5</accession>
<dbReference type="SMART" id="SM00320">
    <property type="entry name" value="WD40"/>
    <property type="match status" value="6"/>
</dbReference>
<dbReference type="PANTHER" id="PTHR45903">
    <property type="entry name" value="GLUTAMATE-RICH WD REPEAT-CONTAINING PROTEIN 1"/>
    <property type="match status" value="1"/>
</dbReference>
<dbReference type="PANTHER" id="PTHR45903:SF1">
    <property type="entry name" value="GLUTAMATE-RICH WD REPEAT-CONTAINING PROTEIN 1"/>
    <property type="match status" value="1"/>
</dbReference>